<proteinExistence type="predicted"/>
<evidence type="ECO:0000256" key="2">
    <source>
        <dbReference type="ARBA" id="ARBA00022840"/>
    </source>
</evidence>
<keyword evidence="1" id="KW-0547">Nucleotide-binding</keyword>
<keyword evidence="2" id="KW-0067">ATP-binding</keyword>
<dbReference type="Proteomes" id="UP001396334">
    <property type="component" value="Unassembled WGS sequence"/>
</dbReference>
<evidence type="ECO:0000313" key="3">
    <source>
        <dbReference type="EMBL" id="KAK8481135.1"/>
    </source>
</evidence>
<comment type="caution">
    <text evidence="3">The sequence shown here is derived from an EMBL/GenBank/DDBJ whole genome shotgun (WGS) entry which is preliminary data.</text>
</comment>
<name>A0ABR1ZKK1_9ROSI</name>
<organism evidence="3 4">
    <name type="scientific">Hibiscus sabdariffa</name>
    <name type="common">roselle</name>
    <dbReference type="NCBI Taxonomy" id="183260"/>
    <lineage>
        <taxon>Eukaryota</taxon>
        <taxon>Viridiplantae</taxon>
        <taxon>Streptophyta</taxon>
        <taxon>Embryophyta</taxon>
        <taxon>Tracheophyta</taxon>
        <taxon>Spermatophyta</taxon>
        <taxon>Magnoliopsida</taxon>
        <taxon>eudicotyledons</taxon>
        <taxon>Gunneridae</taxon>
        <taxon>Pentapetalae</taxon>
        <taxon>rosids</taxon>
        <taxon>malvids</taxon>
        <taxon>Malvales</taxon>
        <taxon>Malvaceae</taxon>
        <taxon>Malvoideae</taxon>
        <taxon>Hibiscus</taxon>
    </lineage>
</organism>
<keyword evidence="4" id="KW-1185">Reference proteome</keyword>
<dbReference type="PANTHER" id="PTHR24223:SF181">
    <property type="entry name" value="ABC TRANSPORTER C FAMILY MEMBER 3"/>
    <property type="match status" value="1"/>
</dbReference>
<dbReference type="InterPro" id="IPR050173">
    <property type="entry name" value="ABC_transporter_C-like"/>
</dbReference>
<dbReference type="PANTHER" id="PTHR24223">
    <property type="entry name" value="ATP-BINDING CASSETTE SUB-FAMILY C"/>
    <property type="match status" value="1"/>
</dbReference>
<dbReference type="InterPro" id="IPR027417">
    <property type="entry name" value="P-loop_NTPase"/>
</dbReference>
<dbReference type="SUPFAM" id="SSF52540">
    <property type="entry name" value="P-loop containing nucleoside triphosphate hydrolases"/>
    <property type="match status" value="1"/>
</dbReference>
<evidence type="ECO:0000256" key="1">
    <source>
        <dbReference type="ARBA" id="ARBA00022741"/>
    </source>
</evidence>
<reference evidence="3 4" key="1">
    <citation type="journal article" date="2024" name="G3 (Bethesda)">
        <title>Genome assembly of Hibiscus sabdariffa L. provides insights into metabolisms of medicinal natural products.</title>
        <authorList>
            <person name="Kim T."/>
        </authorList>
    </citation>
    <scope>NUCLEOTIDE SEQUENCE [LARGE SCALE GENOMIC DNA]</scope>
    <source>
        <strain evidence="3">TK-2024</strain>
        <tissue evidence="3">Old leaves</tissue>
    </source>
</reference>
<dbReference type="Gene3D" id="3.40.50.300">
    <property type="entry name" value="P-loop containing nucleotide triphosphate hydrolases"/>
    <property type="match status" value="1"/>
</dbReference>
<evidence type="ECO:0000313" key="4">
    <source>
        <dbReference type="Proteomes" id="UP001396334"/>
    </source>
</evidence>
<sequence length="145" mass="15959">MSTELSTQIEVIAVDAHTGSHLFKEVLLGILSFKTVIYVTHQVEFLHAADLILVMKNGRITQAGNGRILYRASTDQSVVDLNIPFQGIIDPAIAGLAVTYGLNLNMLQAWVKLIALTDLGRFVEKFTFMICRGGTPHTCHLSYKA</sequence>
<dbReference type="EMBL" id="JBBPBN010000946">
    <property type="protein sequence ID" value="KAK8481135.1"/>
    <property type="molecule type" value="Genomic_DNA"/>
</dbReference>
<accession>A0ABR1ZKK1</accession>
<gene>
    <name evidence="3" type="ORF">V6N11_034912</name>
</gene>
<protein>
    <submittedName>
        <fullName evidence="3">Uncharacterized protein</fullName>
    </submittedName>
</protein>